<organism evidence="2 3">
    <name type="scientific">Phytophthora palmivora</name>
    <dbReference type="NCBI Taxonomy" id="4796"/>
    <lineage>
        <taxon>Eukaryota</taxon>
        <taxon>Sar</taxon>
        <taxon>Stramenopiles</taxon>
        <taxon>Oomycota</taxon>
        <taxon>Peronosporomycetes</taxon>
        <taxon>Peronosporales</taxon>
        <taxon>Peronosporaceae</taxon>
        <taxon>Phytophthora</taxon>
    </lineage>
</organism>
<evidence type="ECO:0000313" key="2">
    <source>
        <dbReference type="EMBL" id="POM59977.1"/>
    </source>
</evidence>
<dbReference type="InterPro" id="IPR036188">
    <property type="entry name" value="FAD/NAD-bd_sf"/>
</dbReference>
<feature type="non-terminal residue" evidence="2">
    <location>
        <position position="1"/>
    </location>
</feature>
<protein>
    <submittedName>
        <fullName evidence="2">Glutamate synthase</fullName>
    </submittedName>
</protein>
<dbReference type="Pfam" id="PF07992">
    <property type="entry name" value="Pyr_redox_2"/>
    <property type="match status" value="1"/>
</dbReference>
<dbReference type="EMBL" id="NCKW01016969">
    <property type="protein sequence ID" value="POM59977.1"/>
    <property type="molecule type" value="Genomic_DNA"/>
</dbReference>
<gene>
    <name evidence="2" type="ORF">PHPALM_31218</name>
</gene>
<dbReference type="Gene3D" id="3.50.50.60">
    <property type="entry name" value="FAD/NAD(P)-binding domain"/>
    <property type="match status" value="1"/>
</dbReference>
<keyword evidence="3" id="KW-1185">Reference proteome</keyword>
<dbReference type="GO" id="GO:0016491">
    <property type="term" value="F:oxidoreductase activity"/>
    <property type="evidence" value="ECO:0007669"/>
    <property type="project" value="InterPro"/>
</dbReference>
<evidence type="ECO:0000259" key="1">
    <source>
        <dbReference type="Pfam" id="PF07992"/>
    </source>
</evidence>
<dbReference type="InterPro" id="IPR023753">
    <property type="entry name" value="FAD/NAD-binding_dom"/>
</dbReference>
<dbReference type="InterPro" id="IPR051394">
    <property type="entry name" value="Glutamate_Synthase"/>
</dbReference>
<dbReference type="AlphaFoldDB" id="A0A2P4X349"/>
<evidence type="ECO:0000313" key="3">
    <source>
        <dbReference type="Proteomes" id="UP000237271"/>
    </source>
</evidence>
<dbReference type="Proteomes" id="UP000237271">
    <property type="component" value="Unassembled WGS sequence"/>
</dbReference>
<feature type="domain" description="FAD/NAD(P)-binding" evidence="1">
    <location>
        <begin position="45"/>
        <end position="121"/>
    </location>
</feature>
<comment type="caution">
    <text evidence="2">The sequence shown here is derived from an EMBL/GenBank/DDBJ whole genome shotgun (WGS) entry which is preliminary data.</text>
</comment>
<name>A0A2P4X349_9STRA</name>
<dbReference type="OrthoDB" id="4327079at2759"/>
<dbReference type="PANTHER" id="PTHR43100">
    <property type="entry name" value="GLUTAMATE SYNTHASE [NADPH] SMALL CHAIN"/>
    <property type="match status" value="1"/>
</dbReference>
<dbReference type="PANTHER" id="PTHR43100:SF1">
    <property type="entry name" value="GLUTAMATE SYNTHASE [NADPH] SMALL CHAIN"/>
    <property type="match status" value="1"/>
</dbReference>
<sequence>EVRSVFGEDPRKYARVTKAFKGNENDEITHVVTTLGNKDPKTNIITEIPGTEEEIPCDLVLFAMGFEHPEQKIAETLGLEVDQRRNIRAAYGDYQTSVEGVFAAGDCRRGQSLVVWAINEGRGVADAVEKYFVQEGYQPEVSQNQRFG</sequence>
<reference evidence="2 3" key="1">
    <citation type="journal article" date="2017" name="Genome Biol. Evol.">
        <title>Phytophthora megakarya and P. palmivora, closely related causal agents of cacao black pod rot, underwent increases in genome sizes and gene numbers by different mechanisms.</title>
        <authorList>
            <person name="Ali S.S."/>
            <person name="Shao J."/>
            <person name="Lary D.J."/>
            <person name="Kronmiller B."/>
            <person name="Shen D."/>
            <person name="Strem M.D."/>
            <person name="Amoako-Attah I."/>
            <person name="Akrofi A.Y."/>
            <person name="Begoude B.A."/>
            <person name="Ten Hoopen G.M."/>
            <person name="Coulibaly K."/>
            <person name="Kebe B.I."/>
            <person name="Melnick R.L."/>
            <person name="Guiltinan M.J."/>
            <person name="Tyler B.M."/>
            <person name="Meinhardt L.W."/>
            <person name="Bailey B.A."/>
        </authorList>
    </citation>
    <scope>NUCLEOTIDE SEQUENCE [LARGE SCALE GENOMIC DNA]</scope>
    <source>
        <strain evidence="3">sbr112.9</strain>
    </source>
</reference>
<dbReference type="SUPFAM" id="SSF51905">
    <property type="entry name" value="FAD/NAD(P)-binding domain"/>
    <property type="match status" value="1"/>
</dbReference>
<proteinExistence type="predicted"/>
<accession>A0A2P4X349</accession>